<dbReference type="STRING" id="474950.SAMN05421771_2940"/>
<accession>A0A1I6MLM5</accession>
<dbReference type="OrthoDB" id="9768048at2"/>
<dbReference type="Proteomes" id="UP000199024">
    <property type="component" value="Unassembled WGS sequence"/>
</dbReference>
<dbReference type="RefSeq" id="WP_141223942.1">
    <property type="nucleotide sequence ID" value="NZ_FOZL01000001.1"/>
</dbReference>
<dbReference type="CDD" id="cd03789">
    <property type="entry name" value="GT9_LPS_heptosyltransferase"/>
    <property type="match status" value="1"/>
</dbReference>
<dbReference type="Gene3D" id="3.40.50.2000">
    <property type="entry name" value="Glycogen Phosphorylase B"/>
    <property type="match status" value="2"/>
</dbReference>
<dbReference type="PANTHER" id="PTHR30160">
    <property type="entry name" value="TETRAACYLDISACCHARIDE 4'-KINASE-RELATED"/>
    <property type="match status" value="1"/>
</dbReference>
<evidence type="ECO:0000313" key="3">
    <source>
        <dbReference type="EMBL" id="SFS16600.1"/>
    </source>
</evidence>
<gene>
    <name evidence="3" type="ORF">SAMN05421771_2940</name>
</gene>
<dbReference type="GO" id="GO:0009244">
    <property type="term" value="P:lipopolysaccharide core region biosynthetic process"/>
    <property type="evidence" value="ECO:0007669"/>
    <property type="project" value="TreeGrafter"/>
</dbReference>
<sequence>MGVAGAVKSVGLSAVAAVERVLRGTRMKPDPAAARNVLVLEYRLPLGCCVHQTPFYEAMKLRRPDVSITVATRGLGADFLRHHPFVDHVISTSSDGLKDPRAAAREVRAQLAAKQIRPDCILTGFWDSRTVMAVMAMLTAPVWRGGYTLAPELFQKPLQRDRSLSQIGLALKLAKLMGAETSHLEPRVFFSAADQSAAQALLAAANPTGKPLVVMVTQGSGGQSTGWKDERNVQVIRYITETLGFALVFVGTPGDTARIETLREAAGGAGTSVAGKTTVTELAALLAMSDWVVSIDTGTMHVGRAVGVPMVVLGPSWQAPEEWMPLGFDHIKVMRGEDKPHDPPGPPGYQLDEIQADWVTTALDRLIQAYPASSEARASRIARGLSTVDHR</sequence>
<dbReference type="Pfam" id="PF01075">
    <property type="entry name" value="Glyco_transf_9"/>
    <property type="match status" value="1"/>
</dbReference>
<dbReference type="InterPro" id="IPR002201">
    <property type="entry name" value="Glyco_trans_9"/>
</dbReference>
<dbReference type="GO" id="GO:0008713">
    <property type="term" value="F:ADP-heptose-lipopolysaccharide heptosyltransferase activity"/>
    <property type="evidence" value="ECO:0007669"/>
    <property type="project" value="TreeGrafter"/>
</dbReference>
<keyword evidence="1" id="KW-0328">Glycosyltransferase</keyword>
<evidence type="ECO:0000256" key="1">
    <source>
        <dbReference type="ARBA" id="ARBA00022676"/>
    </source>
</evidence>
<evidence type="ECO:0000256" key="2">
    <source>
        <dbReference type="ARBA" id="ARBA00022679"/>
    </source>
</evidence>
<proteinExistence type="predicted"/>
<organism evidence="3 4">
    <name type="scientific">Granulicella pectinivorans</name>
    <dbReference type="NCBI Taxonomy" id="474950"/>
    <lineage>
        <taxon>Bacteria</taxon>
        <taxon>Pseudomonadati</taxon>
        <taxon>Acidobacteriota</taxon>
        <taxon>Terriglobia</taxon>
        <taxon>Terriglobales</taxon>
        <taxon>Acidobacteriaceae</taxon>
        <taxon>Granulicella</taxon>
    </lineage>
</organism>
<dbReference type="EMBL" id="FOZL01000001">
    <property type="protein sequence ID" value="SFS16600.1"/>
    <property type="molecule type" value="Genomic_DNA"/>
</dbReference>
<dbReference type="InterPro" id="IPR051199">
    <property type="entry name" value="LPS_LOS_Heptosyltrfase"/>
</dbReference>
<evidence type="ECO:0000313" key="4">
    <source>
        <dbReference type="Proteomes" id="UP000199024"/>
    </source>
</evidence>
<dbReference type="SUPFAM" id="SSF53756">
    <property type="entry name" value="UDP-Glycosyltransferase/glycogen phosphorylase"/>
    <property type="match status" value="1"/>
</dbReference>
<keyword evidence="4" id="KW-1185">Reference proteome</keyword>
<name>A0A1I6MLM5_9BACT</name>
<dbReference type="AlphaFoldDB" id="A0A1I6MLM5"/>
<protein>
    <submittedName>
        <fullName evidence="3">ADP-heptose:LPS heptosyltransferase</fullName>
    </submittedName>
</protein>
<dbReference type="GO" id="GO:0005829">
    <property type="term" value="C:cytosol"/>
    <property type="evidence" value="ECO:0007669"/>
    <property type="project" value="TreeGrafter"/>
</dbReference>
<reference evidence="3 4" key="1">
    <citation type="submission" date="2016-10" db="EMBL/GenBank/DDBJ databases">
        <authorList>
            <person name="de Groot N.N."/>
        </authorList>
    </citation>
    <scope>NUCLEOTIDE SEQUENCE [LARGE SCALE GENOMIC DNA]</scope>
    <source>
        <strain evidence="3 4">DSM 21001</strain>
    </source>
</reference>
<keyword evidence="2 3" id="KW-0808">Transferase</keyword>